<accession>A0A4Q9KZ89</accession>
<evidence type="ECO:0000313" key="2">
    <source>
        <dbReference type="Proteomes" id="UP000291404"/>
    </source>
</evidence>
<dbReference type="Gene3D" id="3.80.10.10">
    <property type="entry name" value="Ribonuclease Inhibitor"/>
    <property type="match status" value="1"/>
</dbReference>
<reference evidence="1 2" key="1">
    <citation type="submission" date="2017-12" db="EMBL/GenBank/DDBJ databases">
        <authorList>
            <person name="Pombert J.-F."/>
            <person name="Haag K.L."/>
            <person name="Ebert D."/>
        </authorList>
    </citation>
    <scope>NUCLEOTIDE SEQUENCE [LARGE SCALE GENOMIC DNA]</scope>
    <source>
        <strain evidence="1">BE-OM-2</strain>
    </source>
</reference>
<dbReference type="Proteomes" id="UP000291404">
    <property type="component" value="Unassembled WGS sequence"/>
</dbReference>
<dbReference type="InterPro" id="IPR032675">
    <property type="entry name" value="LRR_dom_sf"/>
</dbReference>
<dbReference type="AlphaFoldDB" id="A0A4Q9KZ89"/>
<dbReference type="VEuPathDB" id="MicrosporidiaDB:CWI39_2129p0010"/>
<keyword evidence="2" id="KW-1185">Reference proteome</keyword>
<gene>
    <name evidence="1" type="ORF">CWI36_1672p0010</name>
</gene>
<dbReference type="VEuPathDB" id="MicrosporidiaDB:CWI39_2765p0010"/>
<name>A0A4Q9KZ89_9MICR</name>
<comment type="caution">
    <text evidence="1">The sequence shown here is derived from an EMBL/GenBank/DDBJ whole genome shotgun (WGS) entry which is preliminary data.</text>
</comment>
<protein>
    <submittedName>
        <fullName evidence="1">Uncharacterized protein</fullName>
    </submittedName>
</protein>
<evidence type="ECO:0000313" key="1">
    <source>
        <dbReference type="EMBL" id="TBU00334.1"/>
    </source>
</evidence>
<dbReference type="SUPFAM" id="SSF52047">
    <property type="entry name" value="RNI-like"/>
    <property type="match status" value="1"/>
</dbReference>
<dbReference type="EMBL" id="PITI01001672">
    <property type="protein sequence ID" value="TBU00334.1"/>
    <property type="molecule type" value="Genomic_DNA"/>
</dbReference>
<sequence>MLIKRILTATDVVRFKLLYDLIYILFSAKIIGNVRSRNSTIRFQTNENFEILFFENKYEQNFSKYVSYGDYELKIITGSYEDLDDDTQPFFIYNNENFVDFELFNNILLYNKPENEYKIGIIKCNYDLSYYLRLTKDISIVSNQLNGYQFKCILIMLKHLKAVDNQKLARFLQALIPENLYDEIINVLMLKNHYLHIEEILSCDFFADVDLNIKRKLILGFLNKLMIKGDFYDGNLILYDKHNEYYDVSLLDNNIPQKNLLINSFKIFISLENILKDFCNHNILRIIFNDLNIKSLILNNFISDMIPSDDFAPIVLSISSFTSITLSNVRLPTSPDLLCYTLRNINNNIEFLRLENTKTYGFNFMNIFNEKKLRGLVLRAVKLHEYTSSFDDWSNFYEKLEFIDFRSVFINSLWWKHFFQKANLNKIIVHFSDLNSEKSFLDEFVKITTSKINFFHLEIRFNYSELEINFLLSLIYFKYLRTLTLDGYRISNDNVMLLYQAIDSMKDLECLELCRYEDNTKPYDFLPDKLKLKSLNLQNIFLNNEIILILFFQSHRFITELSLKNVVLSSDCLKEIFKCENLIQLSLDISISNPDVYYESADFLSKNINRLSLRNPCYIFTQGFDMLSKLESLEFISISSCGSRTGYISMLNSKSALSLKTLSYRFSTLDSNDINKITGFKILKELNLFGCKFQNYTFLNFLNECEFFKSLKTLEFWVISVKHDDFKGLKRFRKLKELSFKFSEFDLLKINNCLFSLPISQLHNLDSNNGKNHIVFSRYLSESNVKVK</sequence>
<dbReference type="VEuPathDB" id="MicrosporidiaDB:CWI36_1672p0010"/>
<proteinExistence type="predicted"/>
<organism evidence="1 2">
    <name type="scientific">Hamiltosporidium magnivora</name>
    <dbReference type="NCBI Taxonomy" id="148818"/>
    <lineage>
        <taxon>Eukaryota</taxon>
        <taxon>Fungi</taxon>
        <taxon>Fungi incertae sedis</taxon>
        <taxon>Microsporidia</taxon>
        <taxon>Dubosqiidae</taxon>
        <taxon>Hamiltosporidium</taxon>
    </lineage>
</organism>